<dbReference type="InterPro" id="IPR039808">
    <property type="entry name" value="Cadherin"/>
</dbReference>
<feature type="domain" description="Cadherin" evidence="6">
    <location>
        <begin position="2"/>
        <end position="64"/>
    </location>
</feature>
<dbReference type="Ensembl" id="ENSHHUT00000005502.1">
    <property type="protein sequence ID" value="ENSHHUP00000005328.1"/>
    <property type="gene ID" value="ENSHHUG00000003304.1"/>
</dbReference>
<dbReference type="InterPro" id="IPR015919">
    <property type="entry name" value="Cadherin-like_sf"/>
</dbReference>
<name>A0A4W5JKH0_9TELE</name>
<dbReference type="PANTHER" id="PTHR24027">
    <property type="entry name" value="CADHERIN-23"/>
    <property type="match status" value="1"/>
</dbReference>
<dbReference type="Pfam" id="PF00028">
    <property type="entry name" value="Cadherin"/>
    <property type="match status" value="1"/>
</dbReference>
<dbReference type="InterPro" id="IPR002126">
    <property type="entry name" value="Cadherin-like_dom"/>
</dbReference>
<evidence type="ECO:0000256" key="3">
    <source>
        <dbReference type="ARBA" id="ARBA00022837"/>
    </source>
</evidence>
<evidence type="ECO:0000256" key="2">
    <source>
        <dbReference type="ARBA" id="ARBA00022737"/>
    </source>
</evidence>
<evidence type="ECO:0000256" key="1">
    <source>
        <dbReference type="ARBA" id="ARBA00004370"/>
    </source>
</evidence>
<dbReference type="PROSITE" id="PS50268">
    <property type="entry name" value="CADHERIN_2"/>
    <property type="match status" value="1"/>
</dbReference>
<dbReference type="AlphaFoldDB" id="A0A4W5JKH0"/>
<evidence type="ECO:0000313" key="8">
    <source>
        <dbReference type="Proteomes" id="UP000314982"/>
    </source>
</evidence>
<keyword evidence="4" id="KW-0472">Membrane</keyword>
<dbReference type="GO" id="GO:0016477">
    <property type="term" value="P:cell migration"/>
    <property type="evidence" value="ECO:0007669"/>
    <property type="project" value="TreeGrafter"/>
</dbReference>
<dbReference type="SMART" id="SM00112">
    <property type="entry name" value="CA"/>
    <property type="match status" value="1"/>
</dbReference>
<dbReference type="GO" id="GO:0007156">
    <property type="term" value="P:homophilic cell adhesion via plasma membrane adhesion molecules"/>
    <property type="evidence" value="ECO:0007669"/>
    <property type="project" value="InterPro"/>
</dbReference>
<dbReference type="Gene3D" id="2.60.40.60">
    <property type="entry name" value="Cadherins"/>
    <property type="match status" value="1"/>
</dbReference>
<reference evidence="8" key="1">
    <citation type="submission" date="2018-06" db="EMBL/GenBank/DDBJ databases">
        <title>Genome assembly of Danube salmon.</title>
        <authorList>
            <person name="Macqueen D.J."/>
            <person name="Gundappa M.K."/>
        </authorList>
    </citation>
    <scope>NUCLEOTIDE SEQUENCE [LARGE SCALE GENOMIC DNA]</scope>
</reference>
<evidence type="ECO:0000256" key="4">
    <source>
        <dbReference type="ARBA" id="ARBA00023136"/>
    </source>
</evidence>
<evidence type="ECO:0000256" key="5">
    <source>
        <dbReference type="PROSITE-ProRule" id="PRU00043"/>
    </source>
</evidence>
<evidence type="ECO:0000259" key="6">
    <source>
        <dbReference type="PROSITE" id="PS50268"/>
    </source>
</evidence>
<accession>A0A4W5JKH0</accession>
<dbReference type="GO" id="GO:0045296">
    <property type="term" value="F:cadherin binding"/>
    <property type="evidence" value="ECO:0007669"/>
    <property type="project" value="TreeGrafter"/>
</dbReference>
<keyword evidence="2" id="KW-0677">Repeat</keyword>
<comment type="subcellular location">
    <subcellularLocation>
        <location evidence="1">Membrane</location>
    </subcellularLocation>
</comment>
<dbReference type="CDD" id="cd11304">
    <property type="entry name" value="Cadherin_repeat"/>
    <property type="match status" value="1"/>
</dbReference>
<dbReference type="GO" id="GO:0016342">
    <property type="term" value="C:catenin complex"/>
    <property type="evidence" value="ECO:0007669"/>
    <property type="project" value="TreeGrafter"/>
</dbReference>
<keyword evidence="3 5" id="KW-0106">Calcium</keyword>
<proteinExistence type="predicted"/>
<evidence type="ECO:0000313" key="7">
    <source>
        <dbReference type="Ensembl" id="ENSHHUP00000005328.1"/>
    </source>
</evidence>
<dbReference type="GO" id="GO:0005509">
    <property type="term" value="F:calcium ion binding"/>
    <property type="evidence" value="ECO:0007669"/>
    <property type="project" value="UniProtKB-UniRule"/>
</dbReference>
<keyword evidence="8" id="KW-1185">Reference proteome</keyword>
<sequence length="64" mass="7037">MARDEDEGENGRVSYSIQLGNSAGRFDLNPNTGSLSILKALDREDQEVFNLTIIAEDHGMPQLS</sequence>
<dbReference type="SUPFAM" id="SSF49313">
    <property type="entry name" value="Cadherin-like"/>
    <property type="match status" value="1"/>
</dbReference>
<dbReference type="STRING" id="62062.ENSHHUP00000005328"/>
<reference evidence="7" key="3">
    <citation type="submission" date="2025-09" db="UniProtKB">
        <authorList>
            <consortium name="Ensembl"/>
        </authorList>
    </citation>
    <scope>IDENTIFICATION</scope>
</reference>
<dbReference type="GO" id="GO:0008013">
    <property type="term" value="F:beta-catenin binding"/>
    <property type="evidence" value="ECO:0007669"/>
    <property type="project" value="TreeGrafter"/>
</dbReference>
<reference evidence="7" key="2">
    <citation type="submission" date="2025-08" db="UniProtKB">
        <authorList>
            <consortium name="Ensembl"/>
        </authorList>
    </citation>
    <scope>IDENTIFICATION</scope>
</reference>
<organism evidence="7 8">
    <name type="scientific">Hucho hucho</name>
    <name type="common">huchen</name>
    <dbReference type="NCBI Taxonomy" id="62062"/>
    <lineage>
        <taxon>Eukaryota</taxon>
        <taxon>Metazoa</taxon>
        <taxon>Chordata</taxon>
        <taxon>Craniata</taxon>
        <taxon>Vertebrata</taxon>
        <taxon>Euteleostomi</taxon>
        <taxon>Actinopterygii</taxon>
        <taxon>Neopterygii</taxon>
        <taxon>Teleostei</taxon>
        <taxon>Protacanthopterygii</taxon>
        <taxon>Salmoniformes</taxon>
        <taxon>Salmonidae</taxon>
        <taxon>Salmoninae</taxon>
        <taxon>Hucho</taxon>
    </lineage>
</organism>
<protein>
    <recommendedName>
        <fullName evidence="6">Cadherin domain-containing protein</fullName>
    </recommendedName>
</protein>
<dbReference type="Proteomes" id="UP000314982">
    <property type="component" value="Unassembled WGS sequence"/>
</dbReference>
<dbReference type="PANTHER" id="PTHR24027:SF438">
    <property type="entry name" value="CADHERIN 23"/>
    <property type="match status" value="1"/>
</dbReference>